<comment type="caution">
    <text evidence="1">The sequence shown here is derived from an EMBL/GenBank/DDBJ whole genome shotgun (WGS) entry which is preliminary data.</text>
</comment>
<gene>
    <name evidence="1" type="ORF">AHMF7616_02426</name>
</gene>
<sequence>MKNLFLKIEKARTSDYLDILIESYPKVFSVVKDFELKYPRLPFNFTLNDLQKLKSKGIITDENLLDLQVDLQFTELKRLLLAVLWKNGHITRIQSVLDGIGGTIKSKTDYGVIFRQFGKSLAEPNEPIVDQHVLRAYCEYGNLKDVIGRNKVPRKSVFKSSDQSLIDSYRKWLANILANVKPEERNSFKYKIDKIMFAIGKLLD</sequence>
<accession>A0A369QKN5</accession>
<dbReference type="RefSeq" id="WP_115373059.1">
    <property type="nucleotide sequence ID" value="NZ_QASA01000001.1"/>
</dbReference>
<dbReference type="EMBL" id="QASA01000001">
    <property type="protein sequence ID" value="RDC63817.1"/>
    <property type="molecule type" value="Genomic_DNA"/>
</dbReference>
<name>A0A369QKN5_9BACT</name>
<reference evidence="1 2" key="1">
    <citation type="submission" date="2018-04" db="EMBL/GenBank/DDBJ databases">
        <title>Adhaeribacter sp. HMF7616 genome sequencing and assembly.</title>
        <authorList>
            <person name="Kang H."/>
            <person name="Kang J."/>
            <person name="Cha I."/>
            <person name="Kim H."/>
            <person name="Joh K."/>
        </authorList>
    </citation>
    <scope>NUCLEOTIDE SEQUENCE [LARGE SCALE GENOMIC DNA]</scope>
    <source>
        <strain evidence="1 2">HMF7616</strain>
    </source>
</reference>
<keyword evidence="2" id="KW-1185">Reference proteome</keyword>
<organism evidence="1 2">
    <name type="scientific">Adhaeribacter pallidiroseus</name>
    <dbReference type="NCBI Taxonomy" id="2072847"/>
    <lineage>
        <taxon>Bacteria</taxon>
        <taxon>Pseudomonadati</taxon>
        <taxon>Bacteroidota</taxon>
        <taxon>Cytophagia</taxon>
        <taxon>Cytophagales</taxon>
        <taxon>Hymenobacteraceae</taxon>
        <taxon>Adhaeribacter</taxon>
    </lineage>
</organism>
<dbReference type="Proteomes" id="UP000253919">
    <property type="component" value="Unassembled WGS sequence"/>
</dbReference>
<evidence type="ECO:0000313" key="1">
    <source>
        <dbReference type="EMBL" id="RDC63817.1"/>
    </source>
</evidence>
<dbReference type="OrthoDB" id="6921581at2"/>
<protein>
    <submittedName>
        <fullName evidence="1">Uncharacterized protein</fullName>
    </submittedName>
</protein>
<evidence type="ECO:0000313" key="2">
    <source>
        <dbReference type="Proteomes" id="UP000253919"/>
    </source>
</evidence>
<dbReference type="AlphaFoldDB" id="A0A369QKN5"/>
<proteinExistence type="predicted"/>